<dbReference type="SUPFAM" id="SSF46689">
    <property type="entry name" value="Homeodomain-like"/>
    <property type="match status" value="1"/>
</dbReference>
<keyword evidence="8" id="KW-0804">Transcription</keyword>
<accession>A0AAV5SK01</accession>
<feature type="DNA-binding region" description="Homeobox" evidence="12">
    <location>
        <begin position="100"/>
        <end position="159"/>
    </location>
</feature>
<sequence>LQQGYDDHRRLPNPLNDYDSLLNPAMDDETTTLDVSHVWNEFWKQQLGSGAALVLLAASSTAASGGGEESSSRDSSREPMETGEEEICEDDGGASAEAKRRRTRTNFTGWQLEELESAFEATHYPDVFMRESLAMRLDLLESRVQVWFQNRRAKWRKREQPKKSGGATTGTTTDAPSDAAPKEPPRQYDRNDFSIERLLAASRVPRGRRPNAKYPRVQACKHMSPYMIPLFTVSQPVGATLKIDNGQQQSFQEPVSSASH</sequence>
<feature type="region of interest" description="Disordered" evidence="14">
    <location>
        <begin position="154"/>
        <end position="194"/>
    </location>
</feature>
<evidence type="ECO:0000256" key="11">
    <source>
        <dbReference type="ARBA" id="ARBA00069290"/>
    </source>
</evidence>
<evidence type="ECO:0000256" key="12">
    <source>
        <dbReference type="PROSITE-ProRule" id="PRU00108"/>
    </source>
</evidence>
<dbReference type="GO" id="GO:0000981">
    <property type="term" value="F:DNA-binding transcription factor activity, RNA polymerase II-specific"/>
    <property type="evidence" value="ECO:0007669"/>
    <property type="project" value="InterPro"/>
</dbReference>
<feature type="region of interest" description="Disordered" evidence="14">
    <location>
        <begin position="62"/>
        <end position="101"/>
    </location>
</feature>
<dbReference type="Gene3D" id="1.10.10.60">
    <property type="entry name" value="Homeodomain-like"/>
    <property type="match status" value="1"/>
</dbReference>
<keyword evidence="4" id="KW-0524">Neurogenesis</keyword>
<protein>
    <recommendedName>
        <fullName evidence="11">Homeobox protein unc-4</fullName>
    </recommendedName>
</protein>
<dbReference type="GO" id="GO:0005634">
    <property type="term" value="C:nucleus"/>
    <property type="evidence" value="ECO:0007669"/>
    <property type="project" value="UniProtKB-SubCell"/>
</dbReference>
<dbReference type="InterPro" id="IPR017970">
    <property type="entry name" value="Homeobox_CS"/>
</dbReference>
<proteinExistence type="inferred from homology"/>
<dbReference type="GO" id="GO:0030154">
    <property type="term" value="P:cell differentiation"/>
    <property type="evidence" value="ECO:0007669"/>
    <property type="project" value="UniProtKB-KW"/>
</dbReference>
<dbReference type="GO" id="GO:1990837">
    <property type="term" value="F:sequence-specific double-stranded DNA binding"/>
    <property type="evidence" value="ECO:0007669"/>
    <property type="project" value="TreeGrafter"/>
</dbReference>
<evidence type="ECO:0000256" key="4">
    <source>
        <dbReference type="ARBA" id="ARBA00022902"/>
    </source>
</evidence>
<evidence type="ECO:0000256" key="2">
    <source>
        <dbReference type="ARBA" id="ARBA00022473"/>
    </source>
</evidence>
<feature type="non-terminal residue" evidence="16">
    <location>
        <position position="1"/>
    </location>
</feature>
<dbReference type="CDD" id="cd00086">
    <property type="entry name" value="homeodomain"/>
    <property type="match status" value="1"/>
</dbReference>
<keyword evidence="5" id="KW-0805">Transcription regulation</keyword>
<comment type="caution">
    <text evidence="16">The sequence shown here is derived from an EMBL/GenBank/DDBJ whole genome shotgun (WGS) entry which is preliminary data.</text>
</comment>
<dbReference type="Pfam" id="PF00046">
    <property type="entry name" value="Homeodomain"/>
    <property type="match status" value="1"/>
</dbReference>
<keyword evidence="7 12" id="KW-0371">Homeobox</keyword>
<dbReference type="GO" id="GO:0007399">
    <property type="term" value="P:nervous system development"/>
    <property type="evidence" value="ECO:0007669"/>
    <property type="project" value="UniProtKB-KW"/>
</dbReference>
<comment type="similarity">
    <text evidence="10">Belongs to the paired homeobox family. Unc-4 subfamily.</text>
</comment>
<dbReference type="SMART" id="SM00389">
    <property type="entry name" value="HOX"/>
    <property type="match status" value="1"/>
</dbReference>
<name>A0AAV5SK01_9BILA</name>
<keyword evidence="6 12" id="KW-0238">DNA-binding</keyword>
<reference evidence="16" key="1">
    <citation type="submission" date="2023-10" db="EMBL/GenBank/DDBJ databases">
        <title>Genome assembly of Pristionchus species.</title>
        <authorList>
            <person name="Yoshida K."/>
            <person name="Sommer R.J."/>
        </authorList>
    </citation>
    <scope>NUCLEOTIDE SEQUENCE</scope>
    <source>
        <strain evidence="16">RS0144</strain>
    </source>
</reference>
<evidence type="ECO:0000256" key="13">
    <source>
        <dbReference type="RuleBase" id="RU000682"/>
    </source>
</evidence>
<feature type="compositionally biased region" description="Acidic residues" evidence="14">
    <location>
        <begin position="81"/>
        <end position="92"/>
    </location>
</feature>
<evidence type="ECO:0000313" key="16">
    <source>
        <dbReference type="EMBL" id="GMS83255.1"/>
    </source>
</evidence>
<dbReference type="PANTHER" id="PTHR46799">
    <property type="entry name" value="HOMEOBOX PROTEIN UNC-4 HOMOLOG"/>
    <property type="match status" value="1"/>
</dbReference>
<keyword evidence="3" id="KW-0221">Differentiation</keyword>
<gene>
    <name evidence="16" type="ORF">PENTCL1PPCAC_5430</name>
</gene>
<evidence type="ECO:0000256" key="3">
    <source>
        <dbReference type="ARBA" id="ARBA00022782"/>
    </source>
</evidence>
<dbReference type="FunFam" id="1.10.10.60:FF:000057">
    <property type="entry name" value="Short stature homeobox 2"/>
    <property type="match status" value="1"/>
</dbReference>
<dbReference type="InterPro" id="IPR001356">
    <property type="entry name" value="HD"/>
</dbReference>
<evidence type="ECO:0000256" key="9">
    <source>
        <dbReference type="ARBA" id="ARBA00023242"/>
    </source>
</evidence>
<keyword evidence="17" id="KW-1185">Reference proteome</keyword>
<evidence type="ECO:0000256" key="14">
    <source>
        <dbReference type="SAM" id="MobiDB-lite"/>
    </source>
</evidence>
<feature type="compositionally biased region" description="Basic and acidic residues" evidence="14">
    <location>
        <begin position="180"/>
        <end position="194"/>
    </location>
</feature>
<dbReference type="PROSITE" id="PS50071">
    <property type="entry name" value="HOMEOBOX_2"/>
    <property type="match status" value="1"/>
</dbReference>
<evidence type="ECO:0000313" key="17">
    <source>
        <dbReference type="Proteomes" id="UP001432027"/>
    </source>
</evidence>
<evidence type="ECO:0000256" key="8">
    <source>
        <dbReference type="ARBA" id="ARBA00023163"/>
    </source>
</evidence>
<evidence type="ECO:0000256" key="7">
    <source>
        <dbReference type="ARBA" id="ARBA00023155"/>
    </source>
</evidence>
<feature type="domain" description="Homeobox" evidence="15">
    <location>
        <begin position="98"/>
        <end position="158"/>
    </location>
</feature>
<organism evidence="16 17">
    <name type="scientific">Pristionchus entomophagus</name>
    <dbReference type="NCBI Taxonomy" id="358040"/>
    <lineage>
        <taxon>Eukaryota</taxon>
        <taxon>Metazoa</taxon>
        <taxon>Ecdysozoa</taxon>
        <taxon>Nematoda</taxon>
        <taxon>Chromadorea</taxon>
        <taxon>Rhabditida</taxon>
        <taxon>Rhabditina</taxon>
        <taxon>Diplogasteromorpha</taxon>
        <taxon>Diplogasteroidea</taxon>
        <taxon>Neodiplogasteridae</taxon>
        <taxon>Pristionchus</taxon>
    </lineage>
</organism>
<evidence type="ECO:0000256" key="1">
    <source>
        <dbReference type="ARBA" id="ARBA00004123"/>
    </source>
</evidence>
<evidence type="ECO:0000256" key="10">
    <source>
        <dbReference type="ARBA" id="ARBA00038351"/>
    </source>
</evidence>
<evidence type="ECO:0000256" key="6">
    <source>
        <dbReference type="ARBA" id="ARBA00023125"/>
    </source>
</evidence>
<dbReference type="AlphaFoldDB" id="A0AAV5SK01"/>
<keyword evidence="2" id="KW-0217">Developmental protein</keyword>
<dbReference type="Proteomes" id="UP001432027">
    <property type="component" value="Unassembled WGS sequence"/>
</dbReference>
<dbReference type="PROSITE" id="PS00027">
    <property type="entry name" value="HOMEOBOX_1"/>
    <property type="match status" value="1"/>
</dbReference>
<comment type="subcellular location">
    <subcellularLocation>
        <location evidence="1 12 13">Nucleus</location>
    </subcellularLocation>
</comment>
<feature type="compositionally biased region" description="Basic and acidic residues" evidence="14">
    <location>
        <begin position="70"/>
        <end position="80"/>
    </location>
</feature>
<feature type="compositionally biased region" description="Low complexity" evidence="14">
    <location>
        <begin position="163"/>
        <end position="179"/>
    </location>
</feature>
<keyword evidence="9 12" id="KW-0539">Nucleus</keyword>
<evidence type="ECO:0000259" key="15">
    <source>
        <dbReference type="PROSITE" id="PS50071"/>
    </source>
</evidence>
<dbReference type="PANTHER" id="PTHR46799:SF1">
    <property type="entry name" value="HOMEOBOX PROTEIN UNC-4 HOMOLOG"/>
    <property type="match status" value="1"/>
</dbReference>
<dbReference type="InterPro" id="IPR009057">
    <property type="entry name" value="Homeodomain-like_sf"/>
</dbReference>
<evidence type="ECO:0000256" key="5">
    <source>
        <dbReference type="ARBA" id="ARBA00023015"/>
    </source>
</evidence>
<dbReference type="EMBL" id="BTSX01000002">
    <property type="protein sequence ID" value="GMS83255.1"/>
    <property type="molecule type" value="Genomic_DNA"/>
</dbReference>